<dbReference type="Proteomes" id="UP000309847">
    <property type="component" value="Unassembled WGS sequence"/>
</dbReference>
<sequence length="112" mass="12967">MNYQTVSELITSSNHNVLIVWDSASEVDGFLNKLNITDYKYYDFSQIYSCSDRTLNDYAVIFYQGWPDLNNESAVMQFARVARKSGKQLIVAVREQDMKKMEAESGRIIKIH</sequence>
<dbReference type="EMBL" id="SEWA01000001">
    <property type="protein sequence ID" value="TLI71273.1"/>
    <property type="molecule type" value="Genomic_DNA"/>
</dbReference>
<organism evidence="1 3">
    <name type="scientific">Escherichia coli O25b:H4</name>
    <dbReference type="NCBI Taxonomy" id="941280"/>
    <lineage>
        <taxon>Bacteria</taxon>
        <taxon>Pseudomonadati</taxon>
        <taxon>Pseudomonadota</taxon>
        <taxon>Gammaproteobacteria</taxon>
        <taxon>Enterobacterales</taxon>
        <taxon>Enterobacteriaceae</taxon>
        <taxon>Escherichia</taxon>
    </lineage>
</organism>
<gene>
    <name evidence="1" type="ORF">EWT59_00025</name>
    <name evidence="2" type="ORF">EWT59_00470</name>
</gene>
<proteinExistence type="predicted"/>
<reference evidence="1 3" key="1">
    <citation type="submission" date="2019-01" db="EMBL/GenBank/DDBJ databases">
        <title>Genome and plasmid diversity of ESBL producing Escherichia coli ST131 tracking phylogenetic trajectories with Bayesian inference.</title>
        <authorList>
            <person name="Ny S."/>
        </authorList>
    </citation>
    <scope>NUCLEOTIDE SEQUENCE [LARGE SCALE GENOMIC DNA]</scope>
    <source>
        <strain evidence="1 3">C0101-PB_2013</strain>
    </source>
</reference>
<dbReference type="EMBL" id="SEWA01000001">
    <property type="protein sequence ID" value="TLI71201.1"/>
    <property type="molecule type" value="Genomic_DNA"/>
</dbReference>
<evidence type="ECO:0000313" key="3">
    <source>
        <dbReference type="Proteomes" id="UP000309847"/>
    </source>
</evidence>
<name>A0A7I0L250_ECO25</name>
<comment type="caution">
    <text evidence="1">The sequence shown here is derived from an EMBL/GenBank/DDBJ whole genome shotgun (WGS) entry which is preliminary data.</text>
</comment>
<evidence type="ECO:0000313" key="1">
    <source>
        <dbReference type="EMBL" id="TLI71201.1"/>
    </source>
</evidence>
<accession>A0A7I0L250</accession>
<dbReference type="RefSeq" id="WP_064772784.1">
    <property type="nucleotide sequence ID" value="NZ_SEVU01000004.1"/>
</dbReference>
<protein>
    <submittedName>
        <fullName evidence="1">Uncharacterized protein</fullName>
    </submittedName>
</protein>
<evidence type="ECO:0000313" key="2">
    <source>
        <dbReference type="EMBL" id="TLI71273.1"/>
    </source>
</evidence>
<dbReference type="AlphaFoldDB" id="A0A7I0L250"/>